<feature type="chain" id="PRO_5012564774" evidence="1">
    <location>
        <begin position="20"/>
        <end position="223"/>
    </location>
</feature>
<dbReference type="RefSeq" id="WP_031501427.1">
    <property type="nucleotide sequence ID" value="NZ_JASZ02000011.1"/>
</dbReference>
<feature type="domain" description="Outer membrane protein beta-barrel" evidence="2">
    <location>
        <begin position="24"/>
        <end position="192"/>
    </location>
</feature>
<comment type="caution">
    <text evidence="3">The sequence shown here is derived from an EMBL/GenBank/DDBJ whole genome shotgun (WGS) entry which is preliminary data.</text>
</comment>
<keyword evidence="1" id="KW-0732">Signal</keyword>
<sequence length="223" mass="24214">MKIKLFAAAALFATSLLSAQIDFRSTRFGLTGGATISRVSNAHNPSGPRYSGYGGVLALIPIDNNDQFYLQPGVEYLGAGESGKDKDAKGATGYNAVYANNYISVPIYFKGYFSQAESEFFAMAGPKFNFLVSQKVSDPGKPFYVPEQLEEYPDLNGKASSFNLAIGLGIGFSYKRMLEVTARYDLGLSNTYKGLMGELNADPNTAKKKSEQVFSVGLSYIFQ</sequence>
<evidence type="ECO:0000313" key="3">
    <source>
        <dbReference type="EMBL" id="OWK98362.1"/>
    </source>
</evidence>
<accession>A0A2D0A6Q7</accession>
<evidence type="ECO:0000259" key="2">
    <source>
        <dbReference type="Pfam" id="PF13568"/>
    </source>
</evidence>
<keyword evidence="4" id="KW-1185">Reference proteome</keyword>
<name>A0A2D0A6Q7_9FLAO</name>
<evidence type="ECO:0000256" key="1">
    <source>
        <dbReference type="SAM" id="SignalP"/>
    </source>
</evidence>
<dbReference type="Pfam" id="PF13568">
    <property type="entry name" value="OMP_b-brl_2"/>
    <property type="match status" value="1"/>
</dbReference>
<reference evidence="3 4" key="1">
    <citation type="submission" date="2017-05" db="EMBL/GenBank/DDBJ databases">
        <title>Genome of Chryseobacterium haifense.</title>
        <authorList>
            <person name="Newman J.D."/>
        </authorList>
    </citation>
    <scope>NUCLEOTIDE SEQUENCE [LARGE SCALE GENOMIC DNA]</scope>
    <source>
        <strain evidence="3 4">DSM 19056</strain>
    </source>
</reference>
<dbReference type="AlphaFoldDB" id="A0A2D0A6Q7"/>
<protein>
    <submittedName>
        <fullName evidence="3">PorT family protein</fullName>
    </submittedName>
</protein>
<feature type="signal peptide" evidence="1">
    <location>
        <begin position="1"/>
        <end position="19"/>
    </location>
</feature>
<gene>
    <name evidence="3" type="ORF">AP75_07120</name>
</gene>
<evidence type="ECO:0000313" key="4">
    <source>
        <dbReference type="Proteomes" id="UP000197587"/>
    </source>
</evidence>
<organism evidence="3 4">
    <name type="scientific">Kaistella haifensis DSM 19056</name>
    <dbReference type="NCBI Taxonomy" id="1450526"/>
    <lineage>
        <taxon>Bacteria</taxon>
        <taxon>Pseudomonadati</taxon>
        <taxon>Bacteroidota</taxon>
        <taxon>Flavobacteriia</taxon>
        <taxon>Flavobacteriales</taxon>
        <taxon>Weeksellaceae</taxon>
        <taxon>Chryseobacterium group</taxon>
        <taxon>Kaistella</taxon>
    </lineage>
</organism>
<dbReference type="EMBL" id="JASZ02000011">
    <property type="protein sequence ID" value="OWK98362.1"/>
    <property type="molecule type" value="Genomic_DNA"/>
</dbReference>
<dbReference type="Proteomes" id="UP000197587">
    <property type="component" value="Unassembled WGS sequence"/>
</dbReference>
<proteinExistence type="predicted"/>
<dbReference type="InterPro" id="IPR025665">
    <property type="entry name" value="Beta-barrel_OMP_2"/>
</dbReference>